<dbReference type="Proteomes" id="UP000729402">
    <property type="component" value="Unassembled WGS sequence"/>
</dbReference>
<evidence type="ECO:0000256" key="1">
    <source>
        <dbReference type="SAM" id="Coils"/>
    </source>
</evidence>
<name>A0A8J5WWJ3_ZIZPA</name>
<dbReference type="PANTHER" id="PTHR34946">
    <property type="entry name" value="OS03G0310200 PROTEIN"/>
    <property type="match status" value="1"/>
</dbReference>
<reference evidence="2" key="1">
    <citation type="journal article" date="2021" name="bioRxiv">
        <title>Whole Genome Assembly and Annotation of Northern Wild Rice, Zizania palustris L., Supports a Whole Genome Duplication in the Zizania Genus.</title>
        <authorList>
            <person name="Haas M."/>
            <person name="Kono T."/>
            <person name="Macchietto M."/>
            <person name="Millas R."/>
            <person name="McGilp L."/>
            <person name="Shao M."/>
            <person name="Duquette J."/>
            <person name="Hirsch C.N."/>
            <person name="Kimball J."/>
        </authorList>
    </citation>
    <scope>NUCLEOTIDE SEQUENCE</scope>
    <source>
        <tissue evidence="2">Fresh leaf tissue</tissue>
    </source>
</reference>
<evidence type="ECO:0000313" key="3">
    <source>
        <dbReference type="Proteomes" id="UP000729402"/>
    </source>
</evidence>
<dbReference type="PANTHER" id="PTHR34946:SF11">
    <property type="entry name" value="PROTEIN INDETERMINATE-DOMAIN 16-LIKE"/>
    <property type="match status" value="1"/>
</dbReference>
<dbReference type="GO" id="GO:0005634">
    <property type="term" value="C:nucleus"/>
    <property type="evidence" value="ECO:0007669"/>
    <property type="project" value="TreeGrafter"/>
</dbReference>
<sequence>MRCSVRANTSSQIKLQFSVGPITASNGVSAKARVGVEEEWEEVRRALEEKTAADAVWQRAREEATKMERELKDARRARHRARGELDKALELRDHATRLLLKVTCHACSHHSLVVMSMATIDGHGASVVAREHLRLALEHGARDLRLPPFLLPYKQGVPLSSSEKATI</sequence>
<proteinExistence type="predicted"/>
<keyword evidence="3" id="KW-1185">Reference proteome</keyword>
<reference evidence="2" key="2">
    <citation type="submission" date="2021-02" db="EMBL/GenBank/DDBJ databases">
        <authorList>
            <person name="Kimball J.A."/>
            <person name="Haas M.W."/>
            <person name="Macchietto M."/>
            <person name="Kono T."/>
            <person name="Duquette J."/>
            <person name="Shao M."/>
        </authorList>
    </citation>
    <scope>NUCLEOTIDE SEQUENCE</scope>
    <source>
        <tissue evidence="2">Fresh leaf tissue</tissue>
    </source>
</reference>
<comment type="caution">
    <text evidence="2">The sequence shown here is derived from an EMBL/GenBank/DDBJ whole genome shotgun (WGS) entry which is preliminary data.</text>
</comment>
<keyword evidence="1" id="KW-0175">Coiled coil</keyword>
<evidence type="ECO:0000313" key="2">
    <source>
        <dbReference type="EMBL" id="KAG8096347.1"/>
    </source>
</evidence>
<dbReference type="GO" id="GO:0009630">
    <property type="term" value="P:gravitropism"/>
    <property type="evidence" value="ECO:0007669"/>
    <property type="project" value="TreeGrafter"/>
</dbReference>
<organism evidence="2 3">
    <name type="scientific">Zizania palustris</name>
    <name type="common">Northern wild rice</name>
    <dbReference type="NCBI Taxonomy" id="103762"/>
    <lineage>
        <taxon>Eukaryota</taxon>
        <taxon>Viridiplantae</taxon>
        <taxon>Streptophyta</taxon>
        <taxon>Embryophyta</taxon>
        <taxon>Tracheophyta</taxon>
        <taxon>Spermatophyta</taxon>
        <taxon>Magnoliopsida</taxon>
        <taxon>Liliopsida</taxon>
        <taxon>Poales</taxon>
        <taxon>Poaceae</taxon>
        <taxon>BOP clade</taxon>
        <taxon>Oryzoideae</taxon>
        <taxon>Oryzeae</taxon>
        <taxon>Zizaniinae</taxon>
        <taxon>Zizania</taxon>
    </lineage>
</organism>
<protein>
    <submittedName>
        <fullName evidence="2">Uncharacterized protein</fullName>
    </submittedName>
</protein>
<gene>
    <name evidence="2" type="ORF">GUJ93_ZPchr0013g35271</name>
</gene>
<accession>A0A8J5WWJ3</accession>
<dbReference type="AlphaFoldDB" id="A0A8J5WWJ3"/>
<dbReference type="EMBL" id="JAAALK010000079">
    <property type="protein sequence ID" value="KAG8096347.1"/>
    <property type="molecule type" value="Genomic_DNA"/>
</dbReference>
<feature type="coiled-coil region" evidence="1">
    <location>
        <begin position="57"/>
        <end position="91"/>
    </location>
</feature>